<proteinExistence type="predicted"/>
<name>A0A097QVI6_9EURY</name>
<keyword evidence="3" id="KW-1185">Reference proteome</keyword>
<sequence>MSNERVLTKSIASLERRERIRRLKHHDEKGQQGSKPTTMEHHMSIDEGMVSVPELSFLMYRVSITPKVKWDIELNSSPLPQVELKEPHALALAVLNDSLFEKRHNPVLVPFISLDSPSEEVPVIKVDSNVYTPLHTTILVPPIELPSAKISSEINFEPHVMRRQLSIPKLELDERPNLNIEVKVESEISDFRHASVIPQVRLSLTKFKILSVELDSEIPVVDFSISVPLLNINPLSSPQIGQVVNVTTEVKFHAPRGPIVPYLRLRSLEDTTRGADNVAIDAEIKITPKTEPRTARILTQERRELVSRRIKQDSSVRPVEVEATSNPEVGSGEGSSELKDPLEVLFGAGVGKIRDLEPLVILFEELPDDSYKDTFTELLLRIYREKHGGYPEVKELSLDEEWNKQEIERWLDEGKIFLIDLDGGEDAKINERLLADRLWAIFSKRKGIVIFYTRDMEKFKKYKRMLTSPSGINWRDLHFKLRIVEVHSPKLSINEKRKLASLIYGYGIKIKLPDIDIMTFTDSIFNMSKEEYEKKLKKLVGKYSIVGIINEAEDKKGTENESPEHYAGKVFIVNYLIKKLQEEEEISKDFNEIEWDKVEREYIWTETPIKVKDESKKIVPDVTFVPEGEHYEFETLFGEGFSKISGKTLKKYHKYAPNSKVRIVVEPITAFLHMNEFSTLIKLIKKGNRFGELDVRFYTFDVEKERLLDLESYLRELRKFLKEISKHRTEEAR</sequence>
<feature type="region of interest" description="Disordered" evidence="1">
    <location>
        <begin position="316"/>
        <end position="336"/>
    </location>
</feature>
<evidence type="ECO:0000256" key="1">
    <source>
        <dbReference type="SAM" id="MobiDB-lite"/>
    </source>
</evidence>
<gene>
    <name evidence="2" type="ORF">TEU_09225</name>
</gene>
<dbReference type="AlphaFoldDB" id="A0A097QVI6"/>
<feature type="region of interest" description="Disordered" evidence="1">
    <location>
        <begin position="21"/>
        <end position="40"/>
    </location>
</feature>
<evidence type="ECO:0000313" key="3">
    <source>
        <dbReference type="Proteomes" id="UP000029980"/>
    </source>
</evidence>
<reference evidence="2 3" key="1">
    <citation type="journal article" date="2015" name="Int. J. Syst. Evol. Microbiol.">
        <title>Thermococcus eurythermalis sp. nov., a conditional piezophilic hyperthermophilic archaeon with a wide temperature range isolated from an oil-immersed chimney in the Guaymas Basin.</title>
        <authorList>
            <person name="Zhao W."/>
            <person name="Zeng X."/>
            <person name="Xiao X."/>
        </authorList>
    </citation>
    <scope>NUCLEOTIDE SEQUENCE [LARGE SCALE GENOMIC DNA]</scope>
    <source>
        <strain evidence="2 3">A501</strain>
    </source>
</reference>
<dbReference type="EMBL" id="CP008887">
    <property type="protein sequence ID" value="AIU70494.1"/>
    <property type="molecule type" value="Genomic_DNA"/>
</dbReference>
<organism evidence="2 3">
    <name type="scientific">Thermococcus eurythermalis</name>
    <dbReference type="NCBI Taxonomy" id="1505907"/>
    <lineage>
        <taxon>Archaea</taxon>
        <taxon>Methanobacteriati</taxon>
        <taxon>Methanobacteriota</taxon>
        <taxon>Thermococci</taxon>
        <taxon>Thermococcales</taxon>
        <taxon>Thermococcaceae</taxon>
        <taxon>Thermococcus</taxon>
    </lineage>
</organism>
<dbReference type="Proteomes" id="UP000029980">
    <property type="component" value="Chromosome"/>
</dbReference>
<dbReference type="KEGG" id="teu:TEU_09225"/>
<accession>A0A097QVI6</accession>
<dbReference type="STRING" id="1505907.TEU_09225"/>
<evidence type="ECO:0000313" key="2">
    <source>
        <dbReference type="EMBL" id="AIU70494.1"/>
    </source>
</evidence>
<protein>
    <submittedName>
        <fullName evidence="2">Uncharacterized protein</fullName>
    </submittedName>
</protein>
<dbReference type="HOGENOM" id="CLU_377965_0_0_2"/>